<sequence>MTRHNPVDLHATSGYHHVTIVEGRRLVLLAGQCPLAADADPDSATAVTGRGDLDVQVDQVATNTSIALGAAGATPADVIRAVLYVASSDPAVLGTAWDRFLASTIGPAFHSAGTVVGVTCLGYPGQLVELDVTAAVED</sequence>
<dbReference type="Pfam" id="PF01042">
    <property type="entry name" value="Ribonuc_L-PSP"/>
    <property type="match status" value="1"/>
</dbReference>
<dbReference type="RefSeq" id="WP_246076845.1">
    <property type="nucleotide sequence ID" value="NZ_VFML01000002.1"/>
</dbReference>
<evidence type="ECO:0000313" key="2">
    <source>
        <dbReference type="Proteomes" id="UP000320876"/>
    </source>
</evidence>
<dbReference type="InterPro" id="IPR006175">
    <property type="entry name" value="YjgF/YER057c/UK114"/>
</dbReference>
<protein>
    <submittedName>
        <fullName evidence="1">Enamine deaminase RidA (YjgF/YER057c/UK114 family)</fullName>
    </submittedName>
</protein>
<evidence type="ECO:0000313" key="1">
    <source>
        <dbReference type="EMBL" id="TQI94557.1"/>
    </source>
</evidence>
<gene>
    <name evidence="1" type="ORF">FB471_6723</name>
</gene>
<reference evidence="1 2" key="1">
    <citation type="submission" date="2019-06" db="EMBL/GenBank/DDBJ databases">
        <title>Sequencing the genomes of 1000 actinobacteria strains.</title>
        <authorList>
            <person name="Klenk H.-P."/>
        </authorList>
    </citation>
    <scope>NUCLEOTIDE SEQUENCE [LARGE SCALE GENOMIC DNA]</scope>
    <source>
        <strain evidence="1 2">DSM 45679</strain>
    </source>
</reference>
<organism evidence="1 2">
    <name type="scientific">Amycolatopsis cihanbeyliensis</name>
    <dbReference type="NCBI Taxonomy" id="1128664"/>
    <lineage>
        <taxon>Bacteria</taxon>
        <taxon>Bacillati</taxon>
        <taxon>Actinomycetota</taxon>
        <taxon>Actinomycetes</taxon>
        <taxon>Pseudonocardiales</taxon>
        <taxon>Pseudonocardiaceae</taxon>
        <taxon>Amycolatopsis</taxon>
    </lineage>
</organism>
<dbReference type="AlphaFoldDB" id="A0A542CUQ8"/>
<name>A0A542CUQ8_AMYCI</name>
<dbReference type="Gene3D" id="3.30.1330.40">
    <property type="entry name" value="RutC-like"/>
    <property type="match status" value="1"/>
</dbReference>
<keyword evidence="2" id="KW-1185">Reference proteome</keyword>
<accession>A0A542CUQ8</accession>
<proteinExistence type="predicted"/>
<dbReference type="Proteomes" id="UP000320876">
    <property type="component" value="Unassembled WGS sequence"/>
</dbReference>
<dbReference type="SUPFAM" id="SSF55298">
    <property type="entry name" value="YjgF-like"/>
    <property type="match status" value="1"/>
</dbReference>
<comment type="caution">
    <text evidence="1">The sequence shown here is derived from an EMBL/GenBank/DDBJ whole genome shotgun (WGS) entry which is preliminary data.</text>
</comment>
<dbReference type="EMBL" id="VFML01000002">
    <property type="protein sequence ID" value="TQI94557.1"/>
    <property type="molecule type" value="Genomic_DNA"/>
</dbReference>
<dbReference type="InterPro" id="IPR035959">
    <property type="entry name" value="RutC-like_sf"/>
</dbReference>